<dbReference type="EMBL" id="LATX01001572">
    <property type="protein sequence ID" value="KTB40542.1"/>
    <property type="molecule type" value="Genomic_DNA"/>
</dbReference>
<gene>
    <name evidence="2" type="ORF">WG66_6880</name>
</gene>
<dbReference type="Proteomes" id="UP000054988">
    <property type="component" value="Unassembled WGS sequence"/>
</dbReference>
<proteinExistence type="predicted"/>
<dbReference type="eggNOG" id="ENOG502RYTD">
    <property type="taxonomic scope" value="Eukaryota"/>
</dbReference>
<evidence type="ECO:0000313" key="3">
    <source>
        <dbReference type="Proteomes" id="UP000054988"/>
    </source>
</evidence>
<feature type="domain" description="Retrotransposon gag" evidence="1">
    <location>
        <begin position="100"/>
        <end position="176"/>
    </location>
</feature>
<sequence>MSEEKKPAGSKLKKEPEEGMIIIGSTVPVQVISGDKEIKAALPTVFTENQKEVKKFLCKVQLYITLNPKAFKDDRMKKLFLLFYMKDGPGEFWKNQKIDELLENDPTAEAVTWGDFIEDFKVSFKPLNVVLNAQMKLQDLKMKEQADEYMYQFQHLAKQMEYNNMAQIEAFKRGLPRGLIIKVMTRPEGKLDNIKDWMNTAILFDETWKQAIEYRRKWNEDNGRALKP</sequence>
<accession>A0A0W0FWM2</accession>
<dbReference type="Pfam" id="PF03732">
    <property type="entry name" value="Retrotrans_gag"/>
    <property type="match status" value="1"/>
</dbReference>
<dbReference type="InterPro" id="IPR005162">
    <property type="entry name" value="Retrotrans_gag_dom"/>
</dbReference>
<dbReference type="AlphaFoldDB" id="A0A0W0FWM2"/>
<organism evidence="2 3">
    <name type="scientific">Moniliophthora roreri</name>
    <name type="common">Frosty pod rot fungus</name>
    <name type="synonym">Monilia roreri</name>
    <dbReference type="NCBI Taxonomy" id="221103"/>
    <lineage>
        <taxon>Eukaryota</taxon>
        <taxon>Fungi</taxon>
        <taxon>Dikarya</taxon>
        <taxon>Basidiomycota</taxon>
        <taxon>Agaricomycotina</taxon>
        <taxon>Agaricomycetes</taxon>
        <taxon>Agaricomycetidae</taxon>
        <taxon>Agaricales</taxon>
        <taxon>Marasmiineae</taxon>
        <taxon>Marasmiaceae</taxon>
        <taxon>Moniliophthora</taxon>
    </lineage>
</organism>
<evidence type="ECO:0000259" key="1">
    <source>
        <dbReference type="Pfam" id="PF03732"/>
    </source>
</evidence>
<evidence type="ECO:0000313" key="2">
    <source>
        <dbReference type="EMBL" id="KTB40542.1"/>
    </source>
</evidence>
<name>A0A0W0FWM2_MONRR</name>
<comment type="caution">
    <text evidence="2">The sequence shown here is derived from an EMBL/GenBank/DDBJ whole genome shotgun (WGS) entry which is preliminary data.</text>
</comment>
<reference evidence="2 3" key="1">
    <citation type="submission" date="2015-12" db="EMBL/GenBank/DDBJ databases">
        <title>Draft genome sequence of Moniliophthora roreri, the causal agent of frosty pod rot of cacao.</title>
        <authorList>
            <person name="Aime M.C."/>
            <person name="Diaz-Valderrama J.R."/>
            <person name="Kijpornyongpan T."/>
            <person name="Phillips-Mora W."/>
        </authorList>
    </citation>
    <scope>NUCLEOTIDE SEQUENCE [LARGE SCALE GENOMIC DNA]</scope>
    <source>
        <strain evidence="2 3">MCA 2952</strain>
    </source>
</reference>
<protein>
    <recommendedName>
        <fullName evidence="1">Retrotransposon gag domain-containing protein</fullName>
    </recommendedName>
</protein>